<protein>
    <submittedName>
        <fullName evidence="1">Uncharacterized protein</fullName>
    </submittedName>
</protein>
<gene>
    <name evidence="1" type="ORF">RBSH_05308</name>
</gene>
<evidence type="ECO:0000313" key="1">
    <source>
        <dbReference type="EMBL" id="EKJ99360.1"/>
    </source>
</evidence>
<sequence length="79" mass="8548">MFSPRGTPFPFACDCFDRPTPGFLGCGAAWQQSFGIGTVLANLTLPSENRDEAVTQDFRTAAPLGRMFRESCSIPNASD</sequence>
<comment type="caution">
    <text evidence="1">The sequence shown here is derived from an EMBL/GenBank/DDBJ whole genome shotgun (WGS) entry which is preliminary data.</text>
</comment>
<name>K5E0U0_RHOBT</name>
<accession>K5E0U0</accession>
<evidence type="ECO:0000313" key="2">
    <source>
        <dbReference type="Proteomes" id="UP000007993"/>
    </source>
</evidence>
<organism evidence="1 2">
    <name type="scientific">Rhodopirellula baltica SH28</name>
    <dbReference type="NCBI Taxonomy" id="993517"/>
    <lineage>
        <taxon>Bacteria</taxon>
        <taxon>Pseudomonadati</taxon>
        <taxon>Planctomycetota</taxon>
        <taxon>Planctomycetia</taxon>
        <taxon>Pirellulales</taxon>
        <taxon>Pirellulaceae</taxon>
        <taxon>Rhodopirellula</taxon>
    </lineage>
</organism>
<proteinExistence type="predicted"/>
<reference evidence="1 2" key="1">
    <citation type="journal article" date="2013" name="Mar. Genomics">
        <title>Expression of sulfatases in Rhodopirellula baltica and the diversity of sulfatases in the genus Rhodopirellula.</title>
        <authorList>
            <person name="Wegner C.E."/>
            <person name="Richter-Heitmann T."/>
            <person name="Klindworth A."/>
            <person name="Klockow C."/>
            <person name="Richter M."/>
            <person name="Achstetter T."/>
            <person name="Glockner F.O."/>
            <person name="Harder J."/>
        </authorList>
    </citation>
    <scope>NUCLEOTIDE SEQUENCE [LARGE SCALE GENOMIC DNA]</scope>
    <source>
        <strain evidence="1 2">SH28</strain>
    </source>
</reference>
<dbReference type="Proteomes" id="UP000007993">
    <property type="component" value="Unassembled WGS sequence"/>
</dbReference>
<dbReference type="AlphaFoldDB" id="K5E0U0"/>
<dbReference type="EMBL" id="AMCW01000147">
    <property type="protein sequence ID" value="EKJ99360.1"/>
    <property type="molecule type" value="Genomic_DNA"/>
</dbReference>
<dbReference type="PATRIC" id="fig|993517.3.peg.5746"/>